<dbReference type="PANTHER" id="PTHR32071">
    <property type="entry name" value="TRANSCRIPTIONAL REGULATORY PROTEIN"/>
    <property type="match status" value="1"/>
</dbReference>
<dbReference type="PANTHER" id="PTHR32071:SF57">
    <property type="entry name" value="C4-DICARBOXYLATE TRANSPORT TRANSCRIPTIONAL REGULATORY PROTEIN DCTD"/>
    <property type="match status" value="1"/>
</dbReference>
<dbReference type="Gene3D" id="1.10.8.60">
    <property type="match status" value="1"/>
</dbReference>
<dbReference type="Pfam" id="PF00158">
    <property type="entry name" value="Sigma54_activat"/>
    <property type="match status" value="1"/>
</dbReference>
<evidence type="ECO:0000313" key="6">
    <source>
        <dbReference type="Proteomes" id="UP000621436"/>
    </source>
</evidence>
<dbReference type="SMART" id="SM00091">
    <property type="entry name" value="PAS"/>
    <property type="match status" value="1"/>
</dbReference>
<dbReference type="InterPro" id="IPR000014">
    <property type="entry name" value="PAS"/>
</dbReference>
<dbReference type="GO" id="GO:0005524">
    <property type="term" value="F:ATP binding"/>
    <property type="evidence" value="ECO:0007669"/>
    <property type="project" value="UniProtKB-KW"/>
</dbReference>
<evidence type="ECO:0000313" key="5">
    <source>
        <dbReference type="EMBL" id="MBF8437048.1"/>
    </source>
</evidence>
<dbReference type="Pfam" id="PF08461">
    <property type="entry name" value="WHD_RNase_R"/>
    <property type="match status" value="1"/>
</dbReference>
<dbReference type="InterPro" id="IPR036388">
    <property type="entry name" value="WH-like_DNA-bd_sf"/>
</dbReference>
<dbReference type="PROSITE" id="PS00675">
    <property type="entry name" value="SIGMA54_INTERACT_1"/>
    <property type="match status" value="1"/>
</dbReference>
<dbReference type="Gene3D" id="3.30.450.20">
    <property type="entry name" value="PAS domain"/>
    <property type="match status" value="1"/>
</dbReference>
<keyword evidence="1" id="KW-0547">Nucleotide-binding</keyword>
<dbReference type="FunFam" id="3.40.50.300:FF:000006">
    <property type="entry name" value="DNA-binding transcriptional regulator NtrC"/>
    <property type="match status" value="1"/>
</dbReference>
<organism evidence="5 6">
    <name type="scientific">Halonatronomonas betaini</name>
    <dbReference type="NCBI Taxonomy" id="2778430"/>
    <lineage>
        <taxon>Bacteria</taxon>
        <taxon>Bacillati</taxon>
        <taxon>Bacillota</taxon>
        <taxon>Clostridia</taxon>
        <taxon>Halanaerobiales</taxon>
        <taxon>Halarsenatibacteraceae</taxon>
        <taxon>Halonatronomonas</taxon>
    </lineage>
</organism>
<dbReference type="SMART" id="SM00382">
    <property type="entry name" value="AAA"/>
    <property type="match status" value="1"/>
</dbReference>
<keyword evidence="6" id="KW-1185">Reference proteome</keyword>
<evidence type="ECO:0000256" key="2">
    <source>
        <dbReference type="ARBA" id="ARBA00022840"/>
    </source>
</evidence>
<dbReference type="Pfam" id="PF25601">
    <property type="entry name" value="AAA_lid_14"/>
    <property type="match status" value="1"/>
</dbReference>
<dbReference type="PROSITE" id="PS50112">
    <property type="entry name" value="PAS"/>
    <property type="match status" value="1"/>
</dbReference>
<dbReference type="CDD" id="cd00009">
    <property type="entry name" value="AAA"/>
    <property type="match status" value="1"/>
</dbReference>
<sequence length="698" mass="78747">MNKVVLFAGTDQTRETLASQLKEYLPDYIELSSFAIDEYLPEQLPDGLIVISSRLAYEELLEFWDLDKISSRLIIARRTIDFDALDELFFLPEGSPVIFVNDVKEAAINGIEALEEVGLDHLELIPFYPGLDENEIQEARLALTPGEVDKVPGFVEEVIDIGPRLMDYTTIVSILNSLGILENQANRFSNKYLQKIIKMGKKLAHSAREINRLNSQLNQIINGLNEAVLVYNPEGKISVATGQVRELLDLGDKDLQGRAVQDIIYRKDLLSFLMNIEQEEKEIFALGGTSTSVNKFYLSESDNIIAVFQNVQETLANNRQLKQDLINRGYYARYTFKDIIGTSNKIKKARRVAKKLAETELTILLEGETGTGKELFAGAIHNASNRREGPFLAVNFSALHDDLIESELFGYEEGAFTGAKKGGKAGLFEQAESGTIFLDEIGDVSKKVQARLLRVLQEKEVMRIGSNEIKPVDVRIIAATNKNIASLVEAGEFRQDLYYRLKTGYIRIPPLRERKGDIRELLDYFIEIESAHKIEITNEVIDELLSYNWYGNVRELKNILNYMLAVSDDNYLTLEDIPDPGFFQIGSQEKSRVFDDSTGLEDSVVVKGSPGYAKSLAGLNNDLNKEELYILKKIKEIRAEGDLVGRKTLAESLKGSEYELTEYQVRNRLVNLEDKGYLERKRGRHGTLLSGKAKKLLN</sequence>
<evidence type="ECO:0000256" key="1">
    <source>
        <dbReference type="ARBA" id="ARBA00022741"/>
    </source>
</evidence>
<dbReference type="Gene3D" id="1.10.10.10">
    <property type="entry name" value="Winged helix-like DNA-binding domain superfamily/Winged helix DNA-binding domain"/>
    <property type="match status" value="1"/>
</dbReference>
<dbReference type="InterPro" id="IPR025662">
    <property type="entry name" value="Sigma_54_int_dom_ATP-bd_1"/>
</dbReference>
<feature type="domain" description="Sigma-54 factor interaction" evidence="3">
    <location>
        <begin position="339"/>
        <end position="565"/>
    </location>
</feature>
<dbReference type="GO" id="GO:0006355">
    <property type="term" value="P:regulation of DNA-templated transcription"/>
    <property type="evidence" value="ECO:0007669"/>
    <property type="project" value="InterPro"/>
</dbReference>
<dbReference type="SUPFAM" id="SSF52540">
    <property type="entry name" value="P-loop containing nucleoside triphosphate hydrolases"/>
    <property type="match status" value="1"/>
</dbReference>
<comment type="caution">
    <text evidence="5">The sequence shown here is derived from an EMBL/GenBank/DDBJ whole genome shotgun (WGS) entry which is preliminary data.</text>
</comment>
<keyword evidence="2" id="KW-0067">ATP-binding</keyword>
<dbReference type="RefSeq" id="WP_270453980.1">
    <property type="nucleotide sequence ID" value="NZ_JADPIE010000004.1"/>
</dbReference>
<evidence type="ECO:0000259" key="3">
    <source>
        <dbReference type="PROSITE" id="PS50045"/>
    </source>
</evidence>
<dbReference type="Proteomes" id="UP000621436">
    <property type="component" value="Unassembled WGS sequence"/>
</dbReference>
<reference evidence="5" key="1">
    <citation type="submission" date="2020-11" db="EMBL/GenBank/DDBJ databases">
        <title>Halonatronomonas betainensis gen. nov., sp. nov. a novel haloalkaliphilic representative of the family Halanaerobiacae capable of betaine degradation.</title>
        <authorList>
            <person name="Boltyanskaya Y."/>
            <person name="Kevbrin V."/>
            <person name="Detkova E."/>
            <person name="Grouzdev D.S."/>
            <person name="Koziaeva V."/>
            <person name="Zhilina T."/>
        </authorList>
    </citation>
    <scope>NUCLEOTIDE SEQUENCE</scope>
    <source>
        <strain evidence="5">Z-7014</strain>
    </source>
</reference>
<dbReference type="AlphaFoldDB" id="A0A931AYB2"/>
<feature type="domain" description="PAS" evidence="4">
    <location>
        <begin position="213"/>
        <end position="268"/>
    </location>
</feature>
<dbReference type="InterPro" id="IPR002078">
    <property type="entry name" value="Sigma_54_int"/>
</dbReference>
<protein>
    <submittedName>
        <fullName evidence="5">Sigma 54-interacting transcriptional regulator</fullName>
    </submittedName>
</protein>
<gene>
    <name evidence="5" type="ORF">I0Q91_08165</name>
</gene>
<dbReference type="InterPro" id="IPR003593">
    <property type="entry name" value="AAA+_ATPase"/>
</dbReference>
<name>A0A931AYB2_9FIRM</name>
<dbReference type="PROSITE" id="PS50045">
    <property type="entry name" value="SIGMA54_INTERACT_4"/>
    <property type="match status" value="1"/>
</dbReference>
<dbReference type="Gene3D" id="3.40.50.300">
    <property type="entry name" value="P-loop containing nucleotide triphosphate hydrolases"/>
    <property type="match status" value="1"/>
</dbReference>
<dbReference type="InterPro" id="IPR058031">
    <property type="entry name" value="AAA_lid_NorR"/>
</dbReference>
<dbReference type="InterPro" id="IPR027417">
    <property type="entry name" value="P-loop_NTPase"/>
</dbReference>
<accession>A0A931AYB2</accession>
<dbReference type="EMBL" id="JADPIE010000004">
    <property type="protein sequence ID" value="MBF8437048.1"/>
    <property type="molecule type" value="Genomic_DNA"/>
</dbReference>
<dbReference type="InterPro" id="IPR013668">
    <property type="entry name" value="RNase_R_HTH_12"/>
</dbReference>
<proteinExistence type="predicted"/>
<evidence type="ECO:0000259" key="4">
    <source>
        <dbReference type="PROSITE" id="PS50112"/>
    </source>
</evidence>